<protein>
    <submittedName>
        <fullName evidence="1">Glycosyltransferase</fullName>
    </submittedName>
</protein>
<keyword evidence="2" id="KW-1185">Reference proteome</keyword>
<reference evidence="1 2" key="1">
    <citation type="journal article" date="2022" name="Plant J.">
        <title>Chromosome-level genome of Camellia lanceoleosa provides a valuable resource for understanding genome evolution and self-incompatibility.</title>
        <authorList>
            <person name="Gong W."/>
            <person name="Xiao S."/>
            <person name="Wang L."/>
            <person name="Liao Z."/>
            <person name="Chang Y."/>
            <person name="Mo W."/>
            <person name="Hu G."/>
            <person name="Li W."/>
            <person name="Zhao G."/>
            <person name="Zhu H."/>
            <person name="Hu X."/>
            <person name="Ji K."/>
            <person name="Xiang X."/>
            <person name="Song Q."/>
            <person name="Yuan D."/>
            <person name="Jin S."/>
            <person name="Zhang L."/>
        </authorList>
    </citation>
    <scope>NUCLEOTIDE SEQUENCE [LARGE SCALE GENOMIC DNA]</scope>
    <source>
        <strain evidence="1">SQ_2022a</strain>
    </source>
</reference>
<dbReference type="Proteomes" id="UP001060215">
    <property type="component" value="Chromosome 7"/>
</dbReference>
<comment type="caution">
    <text evidence="1">The sequence shown here is derived from an EMBL/GenBank/DDBJ whole genome shotgun (WGS) entry which is preliminary data.</text>
</comment>
<accession>A0ACC0H4G1</accession>
<proteinExistence type="predicted"/>
<evidence type="ECO:0000313" key="2">
    <source>
        <dbReference type="Proteomes" id="UP001060215"/>
    </source>
</evidence>
<sequence length="404" mass="45637">MVRAEVYIRPRDGSSWKWRRGIKDPDQALVFFLPFSVVMMVQHLYVPGALEYHAIVRAVVDYIDIVARRHPFWNRSLGADHLMLSCHDWVLLDGTLIIDLPDQVDGLKSLEKLEMRNCRSLRSLPESIECVLTLSALIIVNAAITELPESIGMLENLIMLRLNKCTKLCKLPTSIGNLKSLHHLLMEETAVTELPENFGMLSRLMMLKMAKKPDHEVSQNAENTELPSSFSNLSLLEEFDARAWKIAGKIPDDFEKLSSLVLLNLSHNDFSSLPCSLSGLSILEKLLALRNLNSLCVLGSEIPDWFTRDKVSYSKPKNRVIKAIIVGIVVSIDHSIQDDLRDQSPVVAGILITILRLNIPIFNIAPLLEGVPKTDEDHFYLCRYENHTPLVLFLKDGDKIRVAT</sequence>
<gene>
    <name evidence="1" type="ORF">LOK49_LG07G02794</name>
</gene>
<dbReference type="EMBL" id="CM045764">
    <property type="protein sequence ID" value="KAI8007819.1"/>
    <property type="molecule type" value="Genomic_DNA"/>
</dbReference>
<name>A0ACC0H4G1_9ERIC</name>
<evidence type="ECO:0000313" key="1">
    <source>
        <dbReference type="EMBL" id="KAI8007819.1"/>
    </source>
</evidence>
<organism evidence="1 2">
    <name type="scientific">Camellia lanceoleosa</name>
    <dbReference type="NCBI Taxonomy" id="1840588"/>
    <lineage>
        <taxon>Eukaryota</taxon>
        <taxon>Viridiplantae</taxon>
        <taxon>Streptophyta</taxon>
        <taxon>Embryophyta</taxon>
        <taxon>Tracheophyta</taxon>
        <taxon>Spermatophyta</taxon>
        <taxon>Magnoliopsida</taxon>
        <taxon>eudicotyledons</taxon>
        <taxon>Gunneridae</taxon>
        <taxon>Pentapetalae</taxon>
        <taxon>asterids</taxon>
        <taxon>Ericales</taxon>
        <taxon>Theaceae</taxon>
        <taxon>Camellia</taxon>
    </lineage>
</organism>